<dbReference type="Pfam" id="PF03372">
    <property type="entry name" value="Exo_endo_phos"/>
    <property type="match status" value="1"/>
</dbReference>
<evidence type="ECO:0000256" key="2">
    <source>
        <dbReference type="ARBA" id="ARBA00022723"/>
    </source>
</evidence>
<sequence length="253" mass="29457">MKIVSWNVNGINSSLKNNLIPILNNLNADIICLQEIKVSEKTIDPQIKELSINYKQYWNQAERKGYSGVMTLSKKKPISVKFGSENNIFDNEGRLITLEFDNFFLMNAYIPNSGRGLPRLPFKLKYNKNLIKYMNTLKKKKHVILCGDLNVAHKEIDIKNPKTNKKNAGFTQEERDSFSELLNEGYIDTFREFTKDGGHYTWWSYRNNARERNIGWRLDYFVIDEKFLPNLKSSEILPDLLGSDHCPIELVIK</sequence>
<keyword evidence="2 6" id="KW-0479">Metal-binding</keyword>
<gene>
    <name evidence="9" type="ORF">DSAG12_01413</name>
</gene>
<feature type="active site" description="Proton acceptor" evidence="5">
    <location>
        <position position="245"/>
    </location>
</feature>
<evidence type="ECO:0000313" key="10">
    <source>
        <dbReference type="Proteomes" id="UP000321408"/>
    </source>
</evidence>
<feature type="binding site" evidence="6">
    <location>
        <position position="244"/>
    </location>
    <ligand>
        <name>Mg(2+)</name>
        <dbReference type="ChEBI" id="CHEBI:18420"/>
        <label>1</label>
    </ligand>
</feature>
<name>A0A5B9D9S8_9ARCH</name>
<feature type="site" description="Transition state stabilizer" evidence="7">
    <location>
        <position position="150"/>
    </location>
</feature>
<evidence type="ECO:0000256" key="4">
    <source>
        <dbReference type="ARBA" id="ARBA00022842"/>
    </source>
</evidence>
<feature type="active site" evidence="5">
    <location>
        <position position="109"/>
    </location>
</feature>
<protein>
    <submittedName>
        <fullName evidence="9">Exodeoxyribonuclease III</fullName>
        <ecNumber evidence="9">3.1.11.2</ecNumber>
    </submittedName>
</protein>
<feature type="site" description="Important for catalytic activity" evidence="7">
    <location>
        <position position="219"/>
    </location>
</feature>
<dbReference type="InterPro" id="IPR036691">
    <property type="entry name" value="Endo/exonu/phosph_ase_sf"/>
</dbReference>
<dbReference type="AlphaFoldDB" id="A0A5B9D9S8"/>
<reference evidence="9 10" key="1">
    <citation type="journal article" date="2020" name="Nature">
        <title>Isolation of an archaeon at the prokaryote-eukaryote interface.</title>
        <authorList>
            <person name="Imachi H."/>
            <person name="Nobu M.K."/>
            <person name="Nakahara N."/>
            <person name="Morono Y."/>
            <person name="Ogawara M."/>
            <person name="Takaki Y."/>
            <person name="Takano Y."/>
            <person name="Uematsu K."/>
            <person name="Ikuta T."/>
            <person name="Ito M."/>
            <person name="Matsui Y."/>
            <person name="Miyazaki M."/>
            <person name="Murata K."/>
            <person name="Saito Y."/>
            <person name="Sakai S."/>
            <person name="Song C."/>
            <person name="Tasumi E."/>
            <person name="Yamanaka Y."/>
            <person name="Yamaguchi T."/>
            <person name="Kamagata Y."/>
            <person name="Tamaki H."/>
            <person name="Takai K."/>
        </authorList>
    </citation>
    <scope>NUCLEOTIDE SEQUENCE [LARGE SCALE GENOMIC DNA]</scope>
    <source>
        <strain evidence="9 10">MK-D1</strain>
    </source>
</reference>
<feature type="active site" description="Proton donor/acceptor" evidence="5">
    <location>
        <position position="148"/>
    </location>
</feature>
<dbReference type="GO" id="GO:0003677">
    <property type="term" value="F:DNA binding"/>
    <property type="evidence" value="ECO:0007669"/>
    <property type="project" value="InterPro"/>
</dbReference>
<dbReference type="PANTHER" id="PTHR22748">
    <property type="entry name" value="AP ENDONUCLEASE"/>
    <property type="match status" value="1"/>
</dbReference>
<reference evidence="9 10" key="2">
    <citation type="journal article" date="2024" name="Int. J. Syst. Evol. Microbiol.">
        <title>Promethearchaeum syntrophicum gen. nov., sp. nov., an anaerobic, obligately syntrophic archaeon, the first isolate of the lineage 'Asgard' archaea, and proposal of the new archaeal phylum Promethearchaeota phyl. nov. and kingdom Promethearchaeati regn. nov.</title>
        <authorList>
            <person name="Imachi H."/>
            <person name="Nobu M.K."/>
            <person name="Kato S."/>
            <person name="Takaki Y."/>
            <person name="Miyazaki M."/>
            <person name="Miyata M."/>
            <person name="Ogawara M."/>
            <person name="Saito Y."/>
            <person name="Sakai S."/>
            <person name="Tahara Y.O."/>
            <person name="Takano Y."/>
            <person name="Tasumi E."/>
            <person name="Uematsu K."/>
            <person name="Yoshimura T."/>
            <person name="Itoh T."/>
            <person name="Ohkuma M."/>
            <person name="Takai K."/>
        </authorList>
    </citation>
    <scope>NUCLEOTIDE SEQUENCE [LARGE SCALE GENOMIC DNA]</scope>
    <source>
        <strain evidence="9 10">MK-D1</strain>
    </source>
</reference>
<dbReference type="InterPro" id="IPR004808">
    <property type="entry name" value="AP_endonuc_1"/>
</dbReference>
<dbReference type="GO" id="GO:0008311">
    <property type="term" value="F:double-stranded DNA 3'-5' DNA exonuclease activity"/>
    <property type="evidence" value="ECO:0007669"/>
    <property type="project" value="TreeGrafter"/>
</dbReference>
<feature type="binding site" evidence="6">
    <location>
        <position position="7"/>
    </location>
    <ligand>
        <name>Mg(2+)</name>
        <dbReference type="ChEBI" id="CHEBI:18420"/>
        <label>1</label>
    </ligand>
</feature>
<dbReference type="PROSITE" id="PS51435">
    <property type="entry name" value="AP_NUCLEASE_F1_4"/>
    <property type="match status" value="1"/>
</dbReference>
<keyword evidence="10" id="KW-1185">Reference proteome</keyword>
<feature type="binding site" evidence="6">
    <location>
        <position position="148"/>
    </location>
    <ligand>
        <name>Mg(2+)</name>
        <dbReference type="ChEBI" id="CHEBI:18420"/>
        <label>1</label>
    </ligand>
</feature>
<feature type="binding site" evidence="6">
    <location>
        <position position="35"/>
    </location>
    <ligand>
        <name>Mg(2+)</name>
        <dbReference type="ChEBI" id="CHEBI:18420"/>
        <label>1</label>
    </ligand>
</feature>
<dbReference type="InterPro" id="IPR020847">
    <property type="entry name" value="AP_endonuclease_F1_BS"/>
</dbReference>
<dbReference type="Proteomes" id="UP000321408">
    <property type="component" value="Chromosome"/>
</dbReference>
<dbReference type="EC" id="3.1.11.2" evidence="9"/>
<dbReference type="PANTHER" id="PTHR22748:SF6">
    <property type="entry name" value="DNA-(APURINIC OR APYRIMIDINIC SITE) ENDONUCLEASE"/>
    <property type="match status" value="1"/>
</dbReference>
<organism evidence="9 10">
    <name type="scientific">Promethearchaeum syntrophicum</name>
    <dbReference type="NCBI Taxonomy" id="2594042"/>
    <lineage>
        <taxon>Archaea</taxon>
        <taxon>Promethearchaeati</taxon>
        <taxon>Promethearchaeota</taxon>
        <taxon>Promethearchaeia</taxon>
        <taxon>Promethearchaeales</taxon>
        <taxon>Promethearchaeaceae</taxon>
        <taxon>Promethearchaeum</taxon>
    </lineage>
</organism>
<evidence type="ECO:0000259" key="8">
    <source>
        <dbReference type="Pfam" id="PF03372"/>
    </source>
</evidence>
<dbReference type="OrthoDB" id="146626at2157"/>
<feature type="site" description="Interaction with DNA substrate" evidence="7">
    <location>
        <position position="245"/>
    </location>
</feature>
<keyword evidence="6" id="KW-0464">Manganese</keyword>
<feature type="domain" description="Endonuclease/exonuclease/phosphatase" evidence="8">
    <location>
        <begin position="4"/>
        <end position="245"/>
    </location>
</feature>
<dbReference type="RefSeq" id="WP_147662494.1">
    <property type="nucleotide sequence ID" value="NZ_CP042905.2"/>
</dbReference>
<dbReference type="InterPro" id="IPR005135">
    <property type="entry name" value="Endo/exonuclease/phosphatase"/>
</dbReference>
<comment type="similarity">
    <text evidence="1">Belongs to the DNA repair enzymes AP/ExoA family.</text>
</comment>
<evidence type="ECO:0000256" key="7">
    <source>
        <dbReference type="PIRSR" id="PIRSR604808-3"/>
    </source>
</evidence>
<evidence type="ECO:0000313" key="9">
    <source>
        <dbReference type="EMBL" id="QEE15587.1"/>
    </source>
</evidence>
<keyword evidence="3 9" id="KW-0378">Hydrolase</keyword>
<comment type="cofactor">
    <cofactor evidence="6">
        <name>Mg(2+)</name>
        <dbReference type="ChEBI" id="CHEBI:18420"/>
    </cofactor>
    <cofactor evidence="6">
        <name>Mn(2+)</name>
        <dbReference type="ChEBI" id="CHEBI:29035"/>
    </cofactor>
    <text evidence="6">Probably binds two magnesium or manganese ions per subunit.</text>
</comment>
<accession>A0A5B9D9S8</accession>
<dbReference type="EMBL" id="CP042905">
    <property type="protein sequence ID" value="QEE15587.1"/>
    <property type="molecule type" value="Genomic_DNA"/>
</dbReference>
<dbReference type="NCBIfam" id="TIGR00633">
    <property type="entry name" value="xth"/>
    <property type="match status" value="1"/>
</dbReference>
<evidence type="ECO:0000256" key="3">
    <source>
        <dbReference type="ARBA" id="ARBA00022801"/>
    </source>
</evidence>
<dbReference type="KEGG" id="psyt:DSAG12_01413"/>
<proteinExistence type="inferred from homology"/>
<evidence type="ECO:0000256" key="6">
    <source>
        <dbReference type="PIRSR" id="PIRSR604808-2"/>
    </source>
</evidence>
<evidence type="ECO:0000256" key="1">
    <source>
        <dbReference type="ARBA" id="ARBA00007092"/>
    </source>
</evidence>
<dbReference type="Gene3D" id="3.60.10.10">
    <property type="entry name" value="Endonuclease/exonuclease/phosphatase"/>
    <property type="match status" value="1"/>
</dbReference>
<dbReference type="GO" id="GO:0006284">
    <property type="term" value="P:base-excision repair"/>
    <property type="evidence" value="ECO:0007669"/>
    <property type="project" value="TreeGrafter"/>
</dbReference>
<evidence type="ECO:0000256" key="5">
    <source>
        <dbReference type="PIRSR" id="PIRSR604808-1"/>
    </source>
</evidence>
<feature type="binding site" evidence="6">
    <location>
        <position position="245"/>
    </location>
    <ligand>
        <name>Mg(2+)</name>
        <dbReference type="ChEBI" id="CHEBI:18420"/>
        <label>1</label>
    </ligand>
</feature>
<dbReference type="SUPFAM" id="SSF56219">
    <property type="entry name" value="DNase I-like"/>
    <property type="match status" value="1"/>
</dbReference>
<feature type="binding site" evidence="6">
    <location>
        <position position="150"/>
    </location>
    <ligand>
        <name>Mg(2+)</name>
        <dbReference type="ChEBI" id="CHEBI:18420"/>
        <label>1</label>
    </ligand>
</feature>
<dbReference type="PROSITE" id="PS00726">
    <property type="entry name" value="AP_NUCLEASE_F1_1"/>
    <property type="match status" value="1"/>
</dbReference>
<dbReference type="CDD" id="cd09087">
    <property type="entry name" value="Ape1-like_AP-endo"/>
    <property type="match status" value="1"/>
</dbReference>
<dbReference type="NCBIfam" id="TIGR00195">
    <property type="entry name" value="exoDNase_III"/>
    <property type="match status" value="1"/>
</dbReference>
<dbReference type="GO" id="GO:0046872">
    <property type="term" value="F:metal ion binding"/>
    <property type="evidence" value="ECO:0007669"/>
    <property type="project" value="UniProtKB-KW"/>
</dbReference>
<dbReference type="GeneID" id="41329409"/>
<keyword evidence="4 6" id="KW-0460">Magnesium</keyword>
<dbReference type="GO" id="GO:0003906">
    <property type="term" value="F:DNA-(apurinic or apyrimidinic site) endonuclease activity"/>
    <property type="evidence" value="ECO:0007669"/>
    <property type="project" value="TreeGrafter"/>
</dbReference>
<dbReference type="GO" id="GO:0008081">
    <property type="term" value="F:phosphoric diester hydrolase activity"/>
    <property type="evidence" value="ECO:0007669"/>
    <property type="project" value="TreeGrafter"/>
</dbReference>